<keyword evidence="2" id="KW-0812">Transmembrane</keyword>
<dbReference type="PANTHER" id="PTHR30576:SF0">
    <property type="entry name" value="UNDECAPRENYL-PHOSPHATE N-ACETYLGALACTOSAMINYL 1-PHOSPHATE TRANSFERASE-RELATED"/>
    <property type="match status" value="1"/>
</dbReference>
<accession>A0A1G1Y660</accession>
<feature type="domain" description="Bacterial sugar transferase" evidence="3">
    <location>
        <begin position="23"/>
        <end position="207"/>
    </location>
</feature>
<feature type="transmembrane region" description="Helical" evidence="2">
    <location>
        <begin position="25"/>
        <end position="49"/>
    </location>
</feature>
<gene>
    <name evidence="4" type="ORF">A2840_01665</name>
</gene>
<sequence length="226" mass="25393">MLKTDPQLTASRIDTPVPYPAVKRVFDLCGATIALVLASPIFLVIFLAAKIESLFNPSARGPFLYAETRISKGEPFDFYKIRIFKVAALQKTIQAEGFIHTKPLEQDPKNITAVGKFLVKFYLDELPQLINVIRGEMSLVGTRPWNPVDFKAEIASGIYRKKIIKAGLTGLLQVTKGQHHNYPGGDKALDDYYISFCRAHSNFEIILFDTYILLWSITKLLRGEGL</sequence>
<organism evidence="4 5">
    <name type="scientific">Candidatus Buchananbacteria bacterium RIFCSPHIGHO2_01_FULL_47_11b</name>
    <dbReference type="NCBI Taxonomy" id="1797537"/>
    <lineage>
        <taxon>Bacteria</taxon>
        <taxon>Candidatus Buchananiibacteriota</taxon>
    </lineage>
</organism>
<evidence type="ECO:0000256" key="1">
    <source>
        <dbReference type="ARBA" id="ARBA00006464"/>
    </source>
</evidence>
<dbReference type="Pfam" id="PF02397">
    <property type="entry name" value="Bac_transf"/>
    <property type="match status" value="1"/>
</dbReference>
<protein>
    <recommendedName>
        <fullName evidence="3">Bacterial sugar transferase domain-containing protein</fullName>
    </recommendedName>
</protein>
<dbReference type="InterPro" id="IPR003362">
    <property type="entry name" value="Bact_transf"/>
</dbReference>
<evidence type="ECO:0000313" key="4">
    <source>
        <dbReference type="EMBL" id="OGY47306.1"/>
    </source>
</evidence>
<dbReference type="Proteomes" id="UP000178385">
    <property type="component" value="Unassembled WGS sequence"/>
</dbReference>
<keyword evidence="2" id="KW-1133">Transmembrane helix</keyword>
<proteinExistence type="inferred from homology"/>
<dbReference type="GO" id="GO:0016780">
    <property type="term" value="F:phosphotransferase activity, for other substituted phosphate groups"/>
    <property type="evidence" value="ECO:0007669"/>
    <property type="project" value="TreeGrafter"/>
</dbReference>
<evidence type="ECO:0000256" key="2">
    <source>
        <dbReference type="SAM" id="Phobius"/>
    </source>
</evidence>
<dbReference type="PANTHER" id="PTHR30576">
    <property type="entry name" value="COLANIC BIOSYNTHESIS UDP-GLUCOSE LIPID CARRIER TRANSFERASE"/>
    <property type="match status" value="1"/>
</dbReference>
<comment type="caution">
    <text evidence="4">The sequence shown here is derived from an EMBL/GenBank/DDBJ whole genome shotgun (WGS) entry which is preliminary data.</text>
</comment>
<reference evidence="4 5" key="1">
    <citation type="journal article" date="2016" name="Nat. Commun.">
        <title>Thousands of microbial genomes shed light on interconnected biogeochemical processes in an aquifer system.</title>
        <authorList>
            <person name="Anantharaman K."/>
            <person name="Brown C.T."/>
            <person name="Hug L.A."/>
            <person name="Sharon I."/>
            <person name="Castelle C.J."/>
            <person name="Probst A.J."/>
            <person name="Thomas B.C."/>
            <person name="Singh A."/>
            <person name="Wilkins M.J."/>
            <person name="Karaoz U."/>
            <person name="Brodie E.L."/>
            <person name="Williams K.H."/>
            <person name="Hubbard S.S."/>
            <person name="Banfield J.F."/>
        </authorList>
    </citation>
    <scope>NUCLEOTIDE SEQUENCE [LARGE SCALE GENOMIC DNA]</scope>
</reference>
<evidence type="ECO:0000259" key="3">
    <source>
        <dbReference type="Pfam" id="PF02397"/>
    </source>
</evidence>
<dbReference type="EMBL" id="MHIG01000014">
    <property type="protein sequence ID" value="OGY47306.1"/>
    <property type="molecule type" value="Genomic_DNA"/>
</dbReference>
<keyword evidence="2" id="KW-0472">Membrane</keyword>
<name>A0A1G1Y660_9BACT</name>
<dbReference type="AlphaFoldDB" id="A0A1G1Y660"/>
<comment type="similarity">
    <text evidence="1">Belongs to the bacterial sugar transferase family.</text>
</comment>
<evidence type="ECO:0000313" key="5">
    <source>
        <dbReference type="Proteomes" id="UP000178385"/>
    </source>
</evidence>